<evidence type="ECO:0000313" key="3">
    <source>
        <dbReference type="Proteomes" id="UP001642540"/>
    </source>
</evidence>
<evidence type="ECO:0000313" key="2">
    <source>
        <dbReference type="EMBL" id="CAL8099129.1"/>
    </source>
</evidence>
<dbReference type="EMBL" id="CAXLJM020000031">
    <property type="protein sequence ID" value="CAL8099129.1"/>
    <property type="molecule type" value="Genomic_DNA"/>
</dbReference>
<feature type="region of interest" description="Disordered" evidence="1">
    <location>
        <begin position="1"/>
        <end position="70"/>
    </location>
</feature>
<protein>
    <submittedName>
        <fullName evidence="2">Uncharacterized protein</fullName>
    </submittedName>
</protein>
<proteinExistence type="predicted"/>
<comment type="caution">
    <text evidence="2">The sequence shown here is derived from an EMBL/GenBank/DDBJ whole genome shotgun (WGS) entry which is preliminary data.</text>
</comment>
<gene>
    <name evidence="2" type="ORF">ODALV1_LOCUS10155</name>
</gene>
<sequence>MDIETGETKTEYQYSANTDGSPIVPEEGNPFLQWVSKNNPQITPPPEFSDLSEHHYQRERDLETNGLSNEPEDFASLNTWYLNPVYAEAEIEELSPMERLRNIRQNKLVDSLIHICCNTTTGCPYPEGYLKFADEHKICF</sequence>
<reference evidence="2 3" key="1">
    <citation type="submission" date="2024-08" db="EMBL/GenBank/DDBJ databases">
        <authorList>
            <person name="Cucini C."/>
            <person name="Frati F."/>
        </authorList>
    </citation>
    <scope>NUCLEOTIDE SEQUENCE [LARGE SCALE GENOMIC DNA]</scope>
</reference>
<keyword evidence="3" id="KW-1185">Reference proteome</keyword>
<feature type="compositionally biased region" description="Polar residues" evidence="1">
    <location>
        <begin position="11"/>
        <end position="20"/>
    </location>
</feature>
<name>A0ABP1QDL7_9HEXA</name>
<accession>A0ABP1QDL7</accession>
<evidence type="ECO:0000256" key="1">
    <source>
        <dbReference type="SAM" id="MobiDB-lite"/>
    </source>
</evidence>
<dbReference type="Proteomes" id="UP001642540">
    <property type="component" value="Unassembled WGS sequence"/>
</dbReference>
<organism evidence="2 3">
    <name type="scientific">Orchesella dallaii</name>
    <dbReference type="NCBI Taxonomy" id="48710"/>
    <lineage>
        <taxon>Eukaryota</taxon>
        <taxon>Metazoa</taxon>
        <taxon>Ecdysozoa</taxon>
        <taxon>Arthropoda</taxon>
        <taxon>Hexapoda</taxon>
        <taxon>Collembola</taxon>
        <taxon>Entomobryomorpha</taxon>
        <taxon>Entomobryoidea</taxon>
        <taxon>Orchesellidae</taxon>
        <taxon>Orchesellinae</taxon>
        <taxon>Orchesella</taxon>
    </lineage>
</organism>
<feature type="compositionally biased region" description="Basic and acidic residues" evidence="1">
    <location>
        <begin position="51"/>
        <end position="63"/>
    </location>
</feature>
<feature type="compositionally biased region" description="Basic and acidic residues" evidence="1">
    <location>
        <begin position="1"/>
        <end position="10"/>
    </location>
</feature>